<feature type="domain" description="4Fe-4S ferredoxin-type" evidence="9">
    <location>
        <begin position="147"/>
        <end position="181"/>
    </location>
</feature>
<evidence type="ECO:0000256" key="5">
    <source>
        <dbReference type="ARBA" id="ARBA00022827"/>
    </source>
</evidence>
<name>A0A562R1B8_9BACT</name>
<dbReference type="InterPro" id="IPR017896">
    <property type="entry name" value="4Fe4S_Fe-S-bd"/>
</dbReference>
<evidence type="ECO:0000256" key="3">
    <source>
        <dbReference type="ARBA" id="ARBA00022485"/>
    </source>
</evidence>
<keyword evidence="5" id="KW-0285">Flavoprotein</keyword>
<sequence length="1008" mass="109541">MSEKTIGSVLIAGGGIAAIQAALDLADSGYYVYMVEKSPSIGGVMAQLDKTFPTNDCSMCIMSPKLVEVGRHINIELVTLAEIRDIKGQAGNFEVEVFQKARYVDMDKCIGCGACMEKCPKKVDDEYNMGLAKRKAIYVPYPQAVPLKYAIDAPNCIKITKDKCGNCEKVCPADAINYKDTDKTISLNVGSVILSTGFSAYNPSGKDFLNYDRSKDVVTSLEFERLLSASGPFQGHVVRLSDKEHPHKIAWLQCVGSRDVNTCKNGHCSSVCCMYAIKQAIIAKEHDPELETKIFYMDMRTHGKGFEDCYNQAKETYGVKFQRCRVHTVYGNPDGPGQVLEYIDENNQRVTEVYDIVVLSVGMEINDEVRANAAKMGIELTEGGFVKTSTFKPVSTSRDGVYVCGAFQGPKDIPQSVVEAGAAALNAGAGLVAARNTLTRTVEKVKEDDVRGERPRIGVFVCHCGTNIAGVIDVEAVRDYASDLPYVEYVNNNMYACSQDTQDGMVKVIKEKGLNRIVVAACSPRTHDPLFQETLINAGLNKYLFEMVNIRNHGSWVHKDQPAEATLKAKEQVRMAVAKVALFEPLSEATLEIDQNVLVIGGGISGMAAAKALSTQGYHVTLVERDKVLGGQARNLYVTGKGESIEEGLADMVNSVAVDDKIDVLLESSLKNVEGFVGNFVSTIETKGSEQEIRHGVAIIATGAEEYKPVEYLYGSSDKVVTGQELDGLMKGHDAKVENAETAVFIQCVGSREPGRTYCSRICCTHTMVSALHLKEKKPDMDVFVLYRDIRTYGEKEALYKKAREKGVIFVRYSLDAKPLVKEAEGKLLVTVNDPIIQRPLELAADLLVLASAVKPYKDERLAQFFKVPLNDDGFFVEAHVKLAPSDFATDGVFLAGLAHYPKPIDESIAQAQAAAARATGLLARKTINTSGQVAYVNQELCSGCSVCVAVCPYNSPGMILDGPRAGKAEINPVLCKGCGACVSSCRSGALNLKGFEEGQILAMIDAA</sequence>
<keyword evidence="5" id="KW-0274">FAD</keyword>
<dbReference type="RefSeq" id="WP_144686785.1">
    <property type="nucleotide sequence ID" value="NZ_VLLC01000055.1"/>
</dbReference>
<feature type="domain" description="4Fe-4S ferredoxin-type" evidence="9">
    <location>
        <begin position="933"/>
        <end position="962"/>
    </location>
</feature>
<evidence type="ECO:0000256" key="4">
    <source>
        <dbReference type="ARBA" id="ARBA00022723"/>
    </source>
</evidence>
<keyword evidence="7" id="KW-0408">Iron</keyword>
<keyword evidence="6" id="KW-0560">Oxidoreductase</keyword>
<evidence type="ECO:0000256" key="7">
    <source>
        <dbReference type="ARBA" id="ARBA00023004"/>
    </source>
</evidence>
<keyword evidence="8" id="KW-0411">Iron-sulfur</keyword>
<evidence type="ECO:0000256" key="6">
    <source>
        <dbReference type="ARBA" id="ARBA00023002"/>
    </source>
</evidence>
<comment type="similarity">
    <text evidence="2">Belongs to the HdrA family.</text>
</comment>
<dbReference type="Gene3D" id="3.40.50.720">
    <property type="entry name" value="NAD(P)-binding Rossmann-like Domain"/>
    <property type="match status" value="1"/>
</dbReference>
<organism evidence="10 11">
    <name type="scientific">Desulfobotulus alkaliphilus</name>
    <dbReference type="NCBI Taxonomy" id="622671"/>
    <lineage>
        <taxon>Bacteria</taxon>
        <taxon>Pseudomonadati</taxon>
        <taxon>Thermodesulfobacteriota</taxon>
        <taxon>Desulfobacteria</taxon>
        <taxon>Desulfobacterales</taxon>
        <taxon>Desulfobacteraceae</taxon>
        <taxon>Desulfobotulus</taxon>
    </lineage>
</organism>
<keyword evidence="11" id="KW-1185">Reference proteome</keyword>
<dbReference type="InterPro" id="IPR023753">
    <property type="entry name" value="FAD/NAD-binding_dom"/>
</dbReference>
<protein>
    <submittedName>
        <fullName evidence="10">Heterodisulfide reductase subunit A</fullName>
    </submittedName>
</protein>
<dbReference type="GO" id="GO:0046872">
    <property type="term" value="F:metal ion binding"/>
    <property type="evidence" value="ECO:0007669"/>
    <property type="project" value="UniProtKB-KW"/>
</dbReference>
<dbReference type="PROSITE" id="PS51379">
    <property type="entry name" value="4FE4S_FER_2"/>
    <property type="match status" value="4"/>
</dbReference>
<comment type="caution">
    <text evidence="10">The sequence shown here is derived from an EMBL/GenBank/DDBJ whole genome shotgun (WGS) entry which is preliminary data.</text>
</comment>
<dbReference type="Proteomes" id="UP000318307">
    <property type="component" value="Unassembled WGS sequence"/>
</dbReference>
<proteinExistence type="inferred from homology"/>
<keyword evidence="4" id="KW-0479">Metal-binding</keyword>
<feature type="domain" description="4Fe-4S ferredoxin-type" evidence="9">
    <location>
        <begin position="967"/>
        <end position="996"/>
    </location>
</feature>
<dbReference type="EMBL" id="VLLC01000055">
    <property type="protein sequence ID" value="TWI62858.1"/>
    <property type="molecule type" value="Genomic_DNA"/>
</dbReference>
<keyword evidence="3" id="KW-0004">4Fe-4S</keyword>
<evidence type="ECO:0000313" key="10">
    <source>
        <dbReference type="EMBL" id="TWI62858.1"/>
    </source>
</evidence>
<dbReference type="PANTHER" id="PTHR43498:SF1">
    <property type="entry name" value="COB--COM HETERODISULFIDE REDUCTASE IRON-SULFUR SUBUNIT A"/>
    <property type="match status" value="1"/>
</dbReference>
<dbReference type="PROSITE" id="PS00198">
    <property type="entry name" value="4FE4S_FER_1"/>
    <property type="match status" value="2"/>
</dbReference>
<dbReference type="InterPro" id="IPR039650">
    <property type="entry name" value="HdrA-like"/>
</dbReference>
<accession>A0A562R1B8</accession>
<dbReference type="InterPro" id="IPR017900">
    <property type="entry name" value="4Fe4S_Fe_S_CS"/>
</dbReference>
<dbReference type="GO" id="GO:0051539">
    <property type="term" value="F:4 iron, 4 sulfur cluster binding"/>
    <property type="evidence" value="ECO:0007669"/>
    <property type="project" value="UniProtKB-KW"/>
</dbReference>
<dbReference type="SUPFAM" id="SSF51905">
    <property type="entry name" value="FAD/NAD(P)-binding domain"/>
    <property type="match status" value="2"/>
</dbReference>
<feature type="domain" description="4Fe-4S ferredoxin-type" evidence="9">
    <location>
        <begin position="100"/>
        <end position="129"/>
    </location>
</feature>
<dbReference type="SUPFAM" id="SSF54862">
    <property type="entry name" value="4Fe-4S ferredoxins"/>
    <property type="match status" value="1"/>
</dbReference>
<dbReference type="OrthoDB" id="9766627at2"/>
<reference evidence="10 11" key="1">
    <citation type="submission" date="2019-07" db="EMBL/GenBank/DDBJ databases">
        <title>Genome sequencing of 100 strains of the haloalkaliphilic chemolithoautotrophic sulfur-oxidizing bacterium Thioalkalivibrio.</title>
        <authorList>
            <person name="Muyzer G."/>
        </authorList>
    </citation>
    <scope>NUCLEOTIDE SEQUENCE [LARGE SCALE GENOMIC DNA]</scope>
    <source>
        <strain evidence="10 11">ASO4-4</strain>
    </source>
</reference>
<comment type="cofactor">
    <cofactor evidence="1">
        <name>FAD</name>
        <dbReference type="ChEBI" id="CHEBI:57692"/>
    </cofactor>
</comment>
<dbReference type="Pfam" id="PF07992">
    <property type="entry name" value="Pyr_redox_2"/>
    <property type="match status" value="2"/>
</dbReference>
<dbReference type="Gene3D" id="3.50.50.60">
    <property type="entry name" value="FAD/NAD(P)-binding domain"/>
    <property type="match status" value="2"/>
</dbReference>
<evidence type="ECO:0000313" key="11">
    <source>
        <dbReference type="Proteomes" id="UP000318307"/>
    </source>
</evidence>
<dbReference type="GO" id="GO:0016491">
    <property type="term" value="F:oxidoreductase activity"/>
    <property type="evidence" value="ECO:0007669"/>
    <property type="project" value="UniProtKB-KW"/>
</dbReference>
<evidence type="ECO:0000259" key="9">
    <source>
        <dbReference type="PROSITE" id="PS51379"/>
    </source>
</evidence>
<evidence type="ECO:0000256" key="2">
    <source>
        <dbReference type="ARBA" id="ARBA00006561"/>
    </source>
</evidence>
<dbReference type="PANTHER" id="PTHR43498">
    <property type="entry name" value="FERREDOXIN:COB-COM HETERODISULFIDE REDUCTASE SUBUNIT A"/>
    <property type="match status" value="1"/>
</dbReference>
<dbReference type="InterPro" id="IPR036188">
    <property type="entry name" value="FAD/NAD-bd_sf"/>
</dbReference>
<dbReference type="Pfam" id="PF13237">
    <property type="entry name" value="Fer4_10"/>
    <property type="match status" value="1"/>
</dbReference>
<dbReference type="Pfam" id="PF00037">
    <property type="entry name" value="Fer4"/>
    <property type="match status" value="1"/>
</dbReference>
<gene>
    <name evidence="10" type="ORF">LZ24_03328</name>
</gene>
<evidence type="ECO:0000256" key="1">
    <source>
        <dbReference type="ARBA" id="ARBA00001974"/>
    </source>
</evidence>
<dbReference type="AlphaFoldDB" id="A0A562R1B8"/>
<dbReference type="Gene3D" id="3.30.70.20">
    <property type="match status" value="2"/>
</dbReference>
<evidence type="ECO:0000256" key="8">
    <source>
        <dbReference type="ARBA" id="ARBA00023014"/>
    </source>
</evidence>